<proteinExistence type="predicted"/>
<gene>
    <name evidence="1" type="ORF">WA1_46260</name>
</gene>
<keyword evidence="2" id="KW-1185">Reference proteome</keyword>
<name>A0A139WX92_9CYAN</name>
<reference evidence="1 2" key="1">
    <citation type="journal article" date="2013" name="Genome Biol. Evol.">
        <title>Genomes of Stigonematalean cyanobacteria (subsection V) and the evolution of oxygenic photosynthesis from prokaryotes to plastids.</title>
        <authorList>
            <person name="Dagan T."/>
            <person name="Roettger M."/>
            <person name="Stucken K."/>
            <person name="Landan G."/>
            <person name="Koch R."/>
            <person name="Major P."/>
            <person name="Gould S.B."/>
            <person name="Goremykin V.V."/>
            <person name="Rippka R."/>
            <person name="Tandeau de Marsac N."/>
            <person name="Gugger M."/>
            <person name="Lockhart P.J."/>
            <person name="Allen J.F."/>
            <person name="Brune I."/>
            <person name="Maus I."/>
            <person name="Puhler A."/>
            <person name="Martin W.F."/>
        </authorList>
    </citation>
    <scope>NUCLEOTIDE SEQUENCE [LARGE SCALE GENOMIC DNA]</scope>
    <source>
        <strain evidence="1 2">PCC 7110</strain>
    </source>
</reference>
<evidence type="ECO:0000313" key="2">
    <source>
        <dbReference type="Proteomes" id="UP000076925"/>
    </source>
</evidence>
<dbReference type="Proteomes" id="UP000076925">
    <property type="component" value="Unassembled WGS sequence"/>
</dbReference>
<dbReference type="AlphaFoldDB" id="A0A139WX92"/>
<evidence type="ECO:0000313" key="1">
    <source>
        <dbReference type="EMBL" id="KYC37046.1"/>
    </source>
</evidence>
<protein>
    <submittedName>
        <fullName evidence="1">Uncharacterized protein</fullName>
    </submittedName>
</protein>
<accession>A0A139WX92</accession>
<dbReference type="EMBL" id="ANNX02000047">
    <property type="protein sequence ID" value="KYC37046.1"/>
    <property type="molecule type" value="Genomic_DNA"/>
</dbReference>
<comment type="caution">
    <text evidence="1">The sequence shown here is derived from an EMBL/GenBank/DDBJ whole genome shotgun (WGS) entry which is preliminary data.</text>
</comment>
<organism evidence="1 2">
    <name type="scientific">Scytonema hofmannii PCC 7110</name>
    <dbReference type="NCBI Taxonomy" id="128403"/>
    <lineage>
        <taxon>Bacteria</taxon>
        <taxon>Bacillati</taxon>
        <taxon>Cyanobacteriota</taxon>
        <taxon>Cyanophyceae</taxon>
        <taxon>Nostocales</taxon>
        <taxon>Scytonemataceae</taxon>
        <taxon>Scytonema</taxon>
    </lineage>
</organism>
<sequence length="62" mass="7190">MGSRGRGVFIYFGDEFFMAIAEVSEPRFLKETGVLMSIRVVLEVEQLTPYKWLSIFLKTQNN</sequence>